<sequence length="107" mass="12525">MERNHEQDQAISQLTHRVNEQNALLLQAADQRADFRARNADPEDRFLKSVDEHNQLALTTYAYNERILALEADNLRLTKQVESLKDSTPRIEAPESYYQVLYMVVYD</sequence>
<gene>
    <name evidence="1" type="ORF">E3N88_28882</name>
</gene>
<organism evidence="1 2">
    <name type="scientific">Mikania micrantha</name>
    <name type="common">bitter vine</name>
    <dbReference type="NCBI Taxonomy" id="192012"/>
    <lineage>
        <taxon>Eukaryota</taxon>
        <taxon>Viridiplantae</taxon>
        <taxon>Streptophyta</taxon>
        <taxon>Embryophyta</taxon>
        <taxon>Tracheophyta</taxon>
        <taxon>Spermatophyta</taxon>
        <taxon>Magnoliopsida</taxon>
        <taxon>eudicotyledons</taxon>
        <taxon>Gunneridae</taxon>
        <taxon>Pentapetalae</taxon>
        <taxon>asterids</taxon>
        <taxon>campanulids</taxon>
        <taxon>Asterales</taxon>
        <taxon>Asteraceae</taxon>
        <taxon>Asteroideae</taxon>
        <taxon>Heliantheae alliance</taxon>
        <taxon>Eupatorieae</taxon>
        <taxon>Mikania</taxon>
    </lineage>
</organism>
<dbReference type="AlphaFoldDB" id="A0A5N6N1A3"/>
<keyword evidence="2" id="KW-1185">Reference proteome</keyword>
<name>A0A5N6N1A3_9ASTR</name>
<dbReference type="EMBL" id="SZYD01000014">
    <property type="protein sequence ID" value="KAD4180291.1"/>
    <property type="molecule type" value="Genomic_DNA"/>
</dbReference>
<evidence type="ECO:0000313" key="2">
    <source>
        <dbReference type="Proteomes" id="UP000326396"/>
    </source>
</evidence>
<dbReference type="Proteomes" id="UP000326396">
    <property type="component" value="Linkage Group LG4"/>
</dbReference>
<protein>
    <submittedName>
        <fullName evidence="1">Uncharacterized protein</fullName>
    </submittedName>
</protein>
<evidence type="ECO:0000313" key="1">
    <source>
        <dbReference type="EMBL" id="KAD4180291.1"/>
    </source>
</evidence>
<accession>A0A5N6N1A3</accession>
<reference evidence="1 2" key="1">
    <citation type="submission" date="2019-05" db="EMBL/GenBank/DDBJ databases">
        <title>Mikania micrantha, genome provides insights into the molecular mechanism of rapid growth.</title>
        <authorList>
            <person name="Liu B."/>
        </authorList>
    </citation>
    <scope>NUCLEOTIDE SEQUENCE [LARGE SCALE GENOMIC DNA]</scope>
    <source>
        <strain evidence="1">NLD-2019</strain>
        <tissue evidence="1">Leaf</tissue>
    </source>
</reference>
<proteinExistence type="predicted"/>
<comment type="caution">
    <text evidence="1">The sequence shown here is derived from an EMBL/GenBank/DDBJ whole genome shotgun (WGS) entry which is preliminary data.</text>
</comment>